<feature type="transmembrane region" description="Helical" evidence="1">
    <location>
        <begin position="210"/>
        <end position="234"/>
    </location>
</feature>
<keyword evidence="4" id="KW-1185">Reference proteome</keyword>
<feature type="transmembrane region" description="Helical" evidence="1">
    <location>
        <begin position="293"/>
        <end position="315"/>
    </location>
</feature>
<feature type="transmembrane region" description="Helical" evidence="1">
    <location>
        <begin position="91"/>
        <end position="113"/>
    </location>
</feature>
<feature type="domain" description="Acyltransferase 3" evidence="2">
    <location>
        <begin position="21"/>
        <end position="340"/>
    </location>
</feature>
<feature type="transmembrane region" description="Helical" evidence="1">
    <location>
        <begin position="263"/>
        <end position="281"/>
    </location>
</feature>
<dbReference type="GO" id="GO:0016746">
    <property type="term" value="F:acyltransferase activity"/>
    <property type="evidence" value="ECO:0007669"/>
    <property type="project" value="UniProtKB-KW"/>
</dbReference>
<keyword evidence="3" id="KW-0012">Acyltransferase</keyword>
<feature type="transmembrane region" description="Helical" evidence="1">
    <location>
        <begin position="61"/>
        <end position="79"/>
    </location>
</feature>
<organism evidence="3 4">
    <name type="scientific">Pseudomonas granadensis</name>
    <dbReference type="NCBI Taxonomy" id="1421430"/>
    <lineage>
        <taxon>Bacteria</taxon>
        <taxon>Pseudomonadati</taxon>
        <taxon>Pseudomonadota</taxon>
        <taxon>Gammaproteobacteria</taxon>
        <taxon>Pseudomonadales</taxon>
        <taxon>Pseudomonadaceae</taxon>
        <taxon>Pseudomonas</taxon>
    </lineage>
</organism>
<accession>A0ABX7GC50</accession>
<proteinExistence type="predicted"/>
<gene>
    <name evidence="3" type="ORF">JN757_20065</name>
</gene>
<feature type="transmembrane region" description="Helical" evidence="1">
    <location>
        <begin position="24"/>
        <end position="41"/>
    </location>
</feature>
<keyword evidence="3" id="KW-0808">Transferase</keyword>
<feature type="transmembrane region" description="Helical" evidence="1">
    <location>
        <begin position="321"/>
        <end position="343"/>
    </location>
</feature>
<reference evidence="3 4" key="1">
    <citation type="submission" date="2021-03" db="EMBL/GenBank/DDBJ databases">
        <title>P. granadensis CT364 genome publication.</title>
        <authorList>
            <person name="Stach J."/>
            <person name="Montero-Calasanz Md.C."/>
        </authorList>
    </citation>
    <scope>NUCLEOTIDE SEQUENCE [LARGE SCALE GENOMIC DNA]</scope>
    <source>
        <strain evidence="3 4">CT364</strain>
    </source>
</reference>
<keyword evidence="1" id="KW-0812">Transmembrane</keyword>
<name>A0ABX7GC50_9PSED</name>
<keyword evidence="1" id="KW-1133">Transmembrane helix</keyword>
<feature type="transmembrane region" description="Helical" evidence="1">
    <location>
        <begin position="186"/>
        <end position="204"/>
    </location>
</feature>
<dbReference type="RefSeq" id="WP_203418922.1">
    <property type="nucleotide sequence ID" value="NZ_CP069352.1"/>
</dbReference>
<dbReference type="PANTHER" id="PTHR23028:SF53">
    <property type="entry name" value="ACYL_TRANSF_3 DOMAIN-CONTAINING PROTEIN"/>
    <property type="match status" value="1"/>
</dbReference>
<keyword evidence="1" id="KW-0472">Membrane</keyword>
<feature type="transmembrane region" description="Helical" evidence="1">
    <location>
        <begin position="241"/>
        <end position="257"/>
    </location>
</feature>
<protein>
    <submittedName>
        <fullName evidence="3">Acyltransferase</fullName>
    </submittedName>
</protein>
<sequence length="364" mass="40562">MIDIKKPTTTLGDMVKLRANNFDLLRLCAALVVLITHSFALTGKSPATWYSLFMGYEPGSLAVSAFFAISGFLIAGSLERRTFTEYWQARALRIIPALAVTSFVSALILGPFFTALPLGEYFQNSGTYRYLTNSIPYQTAFVLPGVFMDVTYPQTVNGSLWTIPIEAFCYVALAAIFFVGRRTFSLVVPVMALISAFFVWLFFHGPIAPITFFGTTEVLPVLRFGLMFLIGTFLWKYKDVVPFKGGIAAMCVVVLLVGSRFGYTNLALFIALPYLLMYLAYRRPVCVAGMRKLGDLSYGTYLFAFPIQQALVSISHKSINGWWLAVAASIISMGLAWFSWRYVEKPAMQFKKKFSAPVVLEKTA</sequence>
<dbReference type="InterPro" id="IPR002656">
    <property type="entry name" value="Acyl_transf_3_dom"/>
</dbReference>
<dbReference type="InterPro" id="IPR050879">
    <property type="entry name" value="Acyltransferase_3"/>
</dbReference>
<dbReference type="EMBL" id="CP069352">
    <property type="protein sequence ID" value="QRK82831.1"/>
    <property type="molecule type" value="Genomic_DNA"/>
</dbReference>
<evidence type="ECO:0000313" key="4">
    <source>
        <dbReference type="Proteomes" id="UP000663686"/>
    </source>
</evidence>
<dbReference type="Pfam" id="PF01757">
    <property type="entry name" value="Acyl_transf_3"/>
    <property type="match status" value="1"/>
</dbReference>
<evidence type="ECO:0000256" key="1">
    <source>
        <dbReference type="SAM" id="Phobius"/>
    </source>
</evidence>
<evidence type="ECO:0000259" key="2">
    <source>
        <dbReference type="Pfam" id="PF01757"/>
    </source>
</evidence>
<dbReference type="Proteomes" id="UP000663686">
    <property type="component" value="Chromosome"/>
</dbReference>
<evidence type="ECO:0000313" key="3">
    <source>
        <dbReference type="EMBL" id="QRK82831.1"/>
    </source>
</evidence>
<feature type="transmembrane region" description="Helical" evidence="1">
    <location>
        <begin position="158"/>
        <end position="179"/>
    </location>
</feature>
<dbReference type="PANTHER" id="PTHR23028">
    <property type="entry name" value="ACETYLTRANSFERASE"/>
    <property type="match status" value="1"/>
</dbReference>